<dbReference type="Gene3D" id="3.40.50.300">
    <property type="entry name" value="P-loop containing nucleotide triphosphate hydrolases"/>
    <property type="match status" value="1"/>
</dbReference>
<name>A0ABN1ZQX9_9ACTN</name>
<dbReference type="Gene3D" id="1.20.1560.10">
    <property type="entry name" value="ABC transporter type 1, transmembrane domain"/>
    <property type="match status" value="1"/>
</dbReference>
<dbReference type="EMBL" id="BAAAOR010000002">
    <property type="protein sequence ID" value="GAA1502459.1"/>
    <property type="molecule type" value="Genomic_DNA"/>
</dbReference>
<dbReference type="Proteomes" id="UP001500842">
    <property type="component" value="Unassembled WGS sequence"/>
</dbReference>
<evidence type="ECO:0000313" key="10">
    <source>
        <dbReference type="EMBL" id="GAA1502459.1"/>
    </source>
</evidence>
<dbReference type="SUPFAM" id="SSF90123">
    <property type="entry name" value="ABC transporter transmembrane region"/>
    <property type="match status" value="1"/>
</dbReference>
<evidence type="ECO:0000256" key="1">
    <source>
        <dbReference type="ARBA" id="ARBA00004651"/>
    </source>
</evidence>
<dbReference type="InterPro" id="IPR039421">
    <property type="entry name" value="Type_1_exporter"/>
</dbReference>
<evidence type="ECO:0000256" key="4">
    <source>
        <dbReference type="ARBA" id="ARBA00022840"/>
    </source>
</evidence>
<evidence type="ECO:0000259" key="8">
    <source>
        <dbReference type="PROSITE" id="PS50893"/>
    </source>
</evidence>
<evidence type="ECO:0000256" key="5">
    <source>
        <dbReference type="ARBA" id="ARBA00022989"/>
    </source>
</evidence>
<keyword evidence="11" id="KW-1185">Reference proteome</keyword>
<proteinExistence type="predicted"/>
<evidence type="ECO:0000256" key="6">
    <source>
        <dbReference type="ARBA" id="ARBA00023136"/>
    </source>
</evidence>
<keyword evidence="3" id="KW-0547">Nucleotide-binding</keyword>
<feature type="domain" description="ABC transporter" evidence="8">
    <location>
        <begin position="372"/>
        <end position="590"/>
    </location>
</feature>
<dbReference type="SMART" id="SM00382">
    <property type="entry name" value="AAA"/>
    <property type="match status" value="1"/>
</dbReference>
<dbReference type="Pfam" id="PF00005">
    <property type="entry name" value="ABC_tran"/>
    <property type="match status" value="1"/>
</dbReference>
<feature type="transmembrane region" description="Helical" evidence="7">
    <location>
        <begin position="279"/>
        <end position="302"/>
    </location>
</feature>
<accession>A0ABN1ZQX9</accession>
<dbReference type="InterPro" id="IPR003439">
    <property type="entry name" value="ABC_transporter-like_ATP-bd"/>
</dbReference>
<feature type="transmembrane region" description="Helical" evidence="7">
    <location>
        <begin position="196"/>
        <end position="218"/>
    </location>
</feature>
<keyword evidence="2 7" id="KW-0812">Transmembrane</keyword>
<dbReference type="InterPro" id="IPR027417">
    <property type="entry name" value="P-loop_NTPase"/>
</dbReference>
<keyword evidence="5 7" id="KW-1133">Transmembrane helix</keyword>
<evidence type="ECO:0000256" key="7">
    <source>
        <dbReference type="SAM" id="Phobius"/>
    </source>
</evidence>
<dbReference type="PROSITE" id="PS50929">
    <property type="entry name" value="ABC_TM1F"/>
    <property type="match status" value="1"/>
</dbReference>
<dbReference type="PROSITE" id="PS00211">
    <property type="entry name" value="ABC_TRANSPORTER_1"/>
    <property type="match status" value="1"/>
</dbReference>
<feature type="transmembrane region" description="Helical" evidence="7">
    <location>
        <begin position="54"/>
        <end position="77"/>
    </location>
</feature>
<dbReference type="PROSITE" id="PS50893">
    <property type="entry name" value="ABC_TRANSPORTER_2"/>
    <property type="match status" value="1"/>
</dbReference>
<dbReference type="SUPFAM" id="SSF52540">
    <property type="entry name" value="P-loop containing nucleoside triphosphate hydrolases"/>
    <property type="match status" value="1"/>
</dbReference>
<feature type="domain" description="ABC transmembrane type-1" evidence="9">
    <location>
        <begin position="57"/>
        <end position="339"/>
    </location>
</feature>
<evidence type="ECO:0000313" key="11">
    <source>
        <dbReference type="Proteomes" id="UP001500842"/>
    </source>
</evidence>
<dbReference type="InterPro" id="IPR011527">
    <property type="entry name" value="ABC1_TM_dom"/>
</dbReference>
<protein>
    <submittedName>
        <fullName evidence="10">ABC transporter transmembrane domain-containing protein</fullName>
    </submittedName>
</protein>
<dbReference type="InterPro" id="IPR003593">
    <property type="entry name" value="AAA+_ATPase"/>
</dbReference>
<keyword evidence="4" id="KW-0067">ATP-binding</keyword>
<dbReference type="RefSeq" id="WP_344110769.1">
    <property type="nucleotide sequence ID" value="NZ_BAAAOR010000002.1"/>
</dbReference>
<evidence type="ECO:0000256" key="3">
    <source>
        <dbReference type="ARBA" id="ARBA00022741"/>
    </source>
</evidence>
<gene>
    <name evidence="10" type="ORF">GCM10009788_02090</name>
</gene>
<evidence type="ECO:0000259" key="9">
    <source>
        <dbReference type="PROSITE" id="PS50929"/>
    </source>
</evidence>
<sequence>MSAGSEQADIGLRRRIGASLRPEEDAAPLVEHARGMTLRQVVRRFWPRLRPLRGWLLLGVVLMMVVPLVEIAEILLFERLVDDVLVPAEWRPLLWLAVVYVGLNLASAVASGLDDIVATWVSQRFLLDLRTDSFRHVLSLPLHVHERRRLGDVLSRLTSDVAAVEAFLVGNLSAALDSGLRLVLFTGALVHLQWELALASFVVVPALWWISTRFAAFVRRLARERRRRAGSLSAVTEEHLAHGALVQAYNREEQTVAAYHRQNRAIFGAEMAGARVRSLFLPLVDLTELAGTLVVVALGVWALHTDRLTLGGLLAFLALLAQCHKPVRELADLIPSLYAASAGVERIVELLDEPPPTDRPGARPLSAPVGRVRLDRVSVTYPGAAAPALREVSLDVEPGEIVALSGPSGAGKSTVVRLLTRHLDADEGQVLLDGHPVEELTIASVRDAITVVLQETLLMDATIHDNVAFGRPGASRAEVEAAARAADAHEFVSALPGGYDARVGQRGRSLSGGQRQRVALARALLRGSPVLVLDEPTTGLDAATARRVLEPVRAAATGRSVLLVSHDPVALAFADRVVHLEGGKVLDEEVAR</sequence>
<organism evidence="10 11">
    <name type="scientific">Nocardioides humi</name>
    <dbReference type="NCBI Taxonomy" id="449461"/>
    <lineage>
        <taxon>Bacteria</taxon>
        <taxon>Bacillati</taxon>
        <taxon>Actinomycetota</taxon>
        <taxon>Actinomycetes</taxon>
        <taxon>Propionibacteriales</taxon>
        <taxon>Nocardioidaceae</taxon>
        <taxon>Nocardioides</taxon>
    </lineage>
</organism>
<feature type="transmembrane region" description="Helical" evidence="7">
    <location>
        <begin position="97"/>
        <end position="121"/>
    </location>
</feature>
<keyword evidence="6 7" id="KW-0472">Membrane</keyword>
<reference evidence="10 11" key="1">
    <citation type="journal article" date="2019" name="Int. J. Syst. Evol. Microbiol.">
        <title>The Global Catalogue of Microorganisms (GCM) 10K type strain sequencing project: providing services to taxonomists for standard genome sequencing and annotation.</title>
        <authorList>
            <consortium name="The Broad Institute Genomics Platform"/>
            <consortium name="The Broad Institute Genome Sequencing Center for Infectious Disease"/>
            <person name="Wu L."/>
            <person name="Ma J."/>
        </authorList>
    </citation>
    <scope>NUCLEOTIDE SEQUENCE [LARGE SCALE GENOMIC DNA]</scope>
    <source>
        <strain evidence="10 11">JCM 14942</strain>
    </source>
</reference>
<evidence type="ECO:0000256" key="2">
    <source>
        <dbReference type="ARBA" id="ARBA00022692"/>
    </source>
</evidence>
<dbReference type="Pfam" id="PF00664">
    <property type="entry name" value="ABC_membrane"/>
    <property type="match status" value="1"/>
</dbReference>
<dbReference type="InterPro" id="IPR036640">
    <property type="entry name" value="ABC1_TM_sf"/>
</dbReference>
<dbReference type="PANTHER" id="PTHR43394">
    <property type="entry name" value="ATP-DEPENDENT PERMEASE MDL1, MITOCHONDRIAL"/>
    <property type="match status" value="1"/>
</dbReference>
<comment type="subcellular location">
    <subcellularLocation>
        <location evidence="1">Cell membrane</location>
        <topology evidence="1">Multi-pass membrane protein</topology>
    </subcellularLocation>
</comment>
<comment type="caution">
    <text evidence="10">The sequence shown here is derived from an EMBL/GenBank/DDBJ whole genome shotgun (WGS) entry which is preliminary data.</text>
</comment>
<dbReference type="InterPro" id="IPR017871">
    <property type="entry name" value="ABC_transporter-like_CS"/>
</dbReference>
<dbReference type="PANTHER" id="PTHR43394:SF1">
    <property type="entry name" value="ATP-BINDING CASSETTE SUB-FAMILY B MEMBER 10, MITOCHONDRIAL"/>
    <property type="match status" value="1"/>
</dbReference>
<feature type="transmembrane region" description="Helical" evidence="7">
    <location>
        <begin position="157"/>
        <end position="176"/>
    </location>
</feature>